<reference evidence="1" key="1">
    <citation type="submission" date="2021-06" db="EMBL/GenBank/DDBJ databases">
        <authorList>
            <person name="Kallberg Y."/>
            <person name="Tangrot J."/>
            <person name="Rosling A."/>
        </authorList>
    </citation>
    <scope>NUCLEOTIDE SEQUENCE</scope>
    <source>
        <strain evidence="1">87-6 pot B 2015</strain>
    </source>
</reference>
<gene>
    <name evidence="1" type="ORF">FMOSSE_LOCUS16536</name>
</gene>
<proteinExistence type="predicted"/>
<evidence type="ECO:0000313" key="1">
    <source>
        <dbReference type="EMBL" id="CAG8748739.1"/>
    </source>
</evidence>
<keyword evidence="2" id="KW-1185">Reference proteome</keyword>
<sequence>FNENKELDKDTFVHRYCHLTLEELFNKTDFALGERRVYKFKGKKDLRRKQLQMKARFSVKLSEFMKGSLDLIIN</sequence>
<dbReference type="AlphaFoldDB" id="A0A9N9NQF7"/>
<accession>A0A9N9NQF7</accession>
<name>A0A9N9NQF7_FUNMO</name>
<evidence type="ECO:0000313" key="2">
    <source>
        <dbReference type="Proteomes" id="UP000789375"/>
    </source>
</evidence>
<feature type="non-terminal residue" evidence="1">
    <location>
        <position position="74"/>
    </location>
</feature>
<dbReference type="EMBL" id="CAJVPP010024032">
    <property type="protein sequence ID" value="CAG8748739.1"/>
    <property type="molecule type" value="Genomic_DNA"/>
</dbReference>
<organism evidence="1 2">
    <name type="scientific">Funneliformis mosseae</name>
    <name type="common">Endomycorrhizal fungus</name>
    <name type="synonym">Glomus mosseae</name>
    <dbReference type="NCBI Taxonomy" id="27381"/>
    <lineage>
        <taxon>Eukaryota</taxon>
        <taxon>Fungi</taxon>
        <taxon>Fungi incertae sedis</taxon>
        <taxon>Mucoromycota</taxon>
        <taxon>Glomeromycotina</taxon>
        <taxon>Glomeromycetes</taxon>
        <taxon>Glomerales</taxon>
        <taxon>Glomeraceae</taxon>
        <taxon>Funneliformis</taxon>
    </lineage>
</organism>
<protein>
    <submittedName>
        <fullName evidence="1">9691_t:CDS:1</fullName>
    </submittedName>
</protein>
<comment type="caution">
    <text evidence="1">The sequence shown here is derived from an EMBL/GenBank/DDBJ whole genome shotgun (WGS) entry which is preliminary data.</text>
</comment>
<dbReference type="Proteomes" id="UP000789375">
    <property type="component" value="Unassembled WGS sequence"/>
</dbReference>